<dbReference type="Gene3D" id="1.10.1740.10">
    <property type="match status" value="1"/>
</dbReference>
<keyword evidence="4" id="KW-0804">Transcription</keyword>
<dbReference type="EMBL" id="JARRAG010000002">
    <property type="protein sequence ID" value="MDG3004654.1"/>
    <property type="molecule type" value="Genomic_DNA"/>
</dbReference>
<name>A0ABT6FB37_9BACT</name>
<accession>A0ABT6FB37</accession>
<dbReference type="InterPro" id="IPR013325">
    <property type="entry name" value="RNA_pol_sigma_r2"/>
</dbReference>
<evidence type="ECO:0000256" key="1">
    <source>
        <dbReference type="ARBA" id="ARBA00010641"/>
    </source>
</evidence>
<evidence type="ECO:0000259" key="5">
    <source>
        <dbReference type="Pfam" id="PF04542"/>
    </source>
</evidence>
<dbReference type="RefSeq" id="WP_277861009.1">
    <property type="nucleotide sequence ID" value="NZ_JARRAG010000002.1"/>
</dbReference>
<dbReference type="NCBIfam" id="TIGR02937">
    <property type="entry name" value="sigma70-ECF"/>
    <property type="match status" value="1"/>
</dbReference>
<feature type="domain" description="RNA polymerase sigma factor 70 region 4 type 2" evidence="6">
    <location>
        <begin position="146"/>
        <end position="197"/>
    </location>
</feature>
<organism evidence="7 8">
    <name type="scientific">Paludisphaera mucosa</name>
    <dbReference type="NCBI Taxonomy" id="3030827"/>
    <lineage>
        <taxon>Bacteria</taxon>
        <taxon>Pseudomonadati</taxon>
        <taxon>Planctomycetota</taxon>
        <taxon>Planctomycetia</taxon>
        <taxon>Isosphaerales</taxon>
        <taxon>Isosphaeraceae</taxon>
        <taxon>Paludisphaera</taxon>
    </lineage>
</organism>
<gene>
    <name evidence="7" type="ORF">PZE19_12775</name>
</gene>
<dbReference type="Gene3D" id="1.10.10.10">
    <property type="entry name" value="Winged helix-like DNA-binding domain superfamily/Winged helix DNA-binding domain"/>
    <property type="match status" value="1"/>
</dbReference>
<dbReference type="SUPFAM" id="SSF88659">
    <property type="entry name" value="Sigma3 and sigma4 domains of RNA polymerase sigma factors"/>
    <property type="match status" value="1"/>
</dbReference>
<dbReference type="PANTHER" id="PTHR43133">
    <property type="entry name" value="RNA POLYMERASE ECF-TYPE SIGMA FACTO"/>
    <property type="match status" value="1"/>
</dbReference>
<keyword evidence="3" id="KW-0731">Sigma factor</keyword>
<sequence length="550" mass="59157">MTRSTSSPAGLRALFHGGTATGMTDGQLLERFRSRDGSSDPAAAEAAFGALVDRHAALVWGVCRRGLRDRADAEDAFQATFLVLVRKAGSVRVDERGSLGRWLYGVARRVSGRLRQEAARRPAATVDPTSGDDPAVAAERREACDAVAAELDQLPAKYRRPIELCHFEGLTYEQAGRSLGWPTATLKSRLARGRLRLRGRLARRGLAPLSAIAAAHLARECRAGVPRVFIPPTIRAGAIASGVVPAAVARLAEGAIRTMMWDKLKPLALILVAGAGAAVVAVAGPLQEGSPRSEHAAIAAKAEDAPDPRFTRKLADGTVVQVVAVSTYPSGPDTWWRPDGTPLKTAPCEPMAAAGEAAPVDSAERTNEGRREILLKVVDRPSDGEDLLMYLANSSTLGWRVERQGKVVPELKRLIQWFPEVPAVVPVRFRETRGPWKTLRKWGMQGTIAGQEGHTVIASDAIATRAGTAASITHDFSFEIPIRLIAVDQDGLSHPGILFGGGYARNFAQLSWEFAVPIENVEAFHFQTRPFEVATIPGVALHPRKPADSR</sequence>
<dbReference type="PANTHER" id="PTHR43133:SF51">
    <property type="entry name" value="RNA POLYMERASE SIGMA FACTOR"/>
    <property type="match status" value="1"/>
</dbReference>
<evidence type="ECO:0000256" key="4">
    <source>
        <dbReference type="ARBA" id="ARBA00023163"/>
    </source>
</evidence>
<evidence type="ECO:0000256" key="3">
    <source>
        <dbReference type="ARBA" id="ARBA00023082"/>
    </source>
</evidence>
<dbReference type="Pfam" id="PF04542">
    <property type="entry name" value="Sigma70_r2"/>
    <property type="match status" value="1"/>
</dbReference>
<feature type="domain" description="RNA polymerase sigma-70 region 2" evidence="5">
    <location>
        <begin position="51"/>
        <end position="112"/>
    </location>
</feature>
<dbReference type="InterPro" id="IPR014284">
    <property type="entry name" value="RNA_pol_sigma-70_dom"/>
</dbReference>
<protein>
    <submittedName>
        <fullName evidence="7">Sigma-70 family RNA polymerase sigma factor</fullName>
    </submittedName>
</protein>
<dbReference type="Proteomes" id="UP001216907">
    <property type="component" value="Unassembled WGS sequence"/>
</dbReference>
<dbReference type="InterPro" id="IPR013249">
    <property type="entry name" value="RNA_pol_sigma70_r4_t2"/>
</dbReference>
<dbReference type="InterPro" id="IPR039425">
    <property type="entry name" value="RNA_pol_sigma-70-like"/>
</dbReference>
<comment type="caution">
    <text evidence="7">The sequence shown here is derived from an EMBL/GenBank/DDBJ whole genome shotgun (WGS) entry which is preliminary data.</text>
</comment>
<keyword evidence="8" id="KW-1185">Reference proteome</keyword>
<dbReference type="InterPro" id="IPR036388">
    <property type="entry name" value="WH-like_DNA-bd_sf"/>
</dbReference>
<evidence type="ECO:0000256" key="2">
    <source>
        <dbReference type="ARBA" id="ARBA00023015"/>
    </source>
</evidence>
<dbReference type="InterPro" id="IPR007627">
    <property type="entry name" value="RNA_pol_sigma70_r2"/>
</dbReference>
<dbReference type="SUPFAM" id="SSF88946">
    <property type="entry name" value="Sigma2 domain of RNA polymerase sigma factors"/>
    <property type="match status" value="1"/>
</dbReference>
<dbReference type="InterPro" id="IPR013324">
    <property type="entry name" value="RNA_pol_sigma_r3/r4-like"/>
</dbReference>
<evidence type="ECO:0000313" key="7">
    <source>
        <dbReference type="EMBL" id="MDG3004654.1"/>
    </source>
</evidence>
<comment type="similarity">
    <text evidence="1">Belongs to the sigma-70 factor family. ECF subfamily.</text>
</comment>
<reference evidence="7 8" key="1">
    <citation type="submission" date="2023-03" db="EMBL/GenBank/DDBJ databases">
        <title>Paludisphaera mucosa sp. nov. a novel planctomycete from northern fen.</title>
        <authorList>
            <person name="Ivanova A."/>
        </authorList>
    </citation>
    <scope>NUCLEOTIDE SEQUENCE [LARGE SCALE GENOMIC DNA]</scope>
    <source>
        <strain evidence="7 8">Pla2</strain>
    </source>
</reference>
<evidence type="ECO:0000259" key="6">
    <source>
        <dbReference type="Pfam" id="PF08281"/>
    </source>
</evidence>
<proteinExistence type="inferred from homology"/>
<dbReference type="Pfam" id="PF08281">
    <property type="entry name" value="Sigma70_r4_2"/>
    <property type="match status" value="1"/>
</dbReference>
<keyword evidence="2" id="KW-0805">Transcription regulation</keyword>
<evidence type="ECO:0000313" key="8">
    <source>
        <dbReference type="Proteomes" id="UP001216907"/>
    </source>
</evidence>